<sequence>LGTSFCRLKLEICSLMYTKSCFDNEKTLSPISNYYLPNINVTSLLVDALGNSGLGSSLPLPLSADCCSGASDRKFGIAKRYISDFISSSCLINLSLSPGLFYLKGCKSRIHHLIKGIGLIELRRSIIKTGVEFSTVYNIRDSYKYCGDDYRHHIVINKYCDNISDYIVDTSVNKHVSTISNTSTVDSIDDDSYVMLLLPCAVVLLFSFIIVFNLLKRRYCRSGINGKLSN</sequence>
<dbReference type="EMBL" id="LN906597">
    <property type="protein sequence ID" value="CUT18351.1"/>
    <property type="molecule type" value="Genomic_DNA"/>
</dbReference>
<keyword evidence="1" id="KW-0472">Membrane</keyword>
<accession>A0A0S4M5J2</accession>
<dbReference type="AlphaFoldDB" id="A0A0S4M5J2"/>
<evidence type="ECO:0000313" key="3">
    <source>
        <dbReference type="Proteomes" id="UP000198651"/>
    </source>
</evidence>
<dbReference type="Proteomes" id="UP000198651">
    <property type="component" value="Chromosome I"/>
</dbReference>
<protein>
    <submittedName>
        <fullName evidence="2">Putative membrane protein (Partial)</fullName>
    </submittedName>
</protein>
<proteinExistence type="predicted"/>
<dbReference type="STRING" id="1561003.Ark11_1556"/>
<keyword evidence="1" id="KW-1133">Transmembrane helix</keyword>
<organism evidence="2 3">
    <name type="scientific">Candidatus Ichthyocystis hellenicum</name>
    <dbReference type="NCBI Taxonomy" id="1561003"/>
    <lineage>
        <taxon>Bacteria</taxon>
        <taxon>Pseudomonadati</taxon>
        <taxon>Pseudomonadota</taxon>
        <taxon>Betaproteobacteria</taxon>
        <taxon>Burkholderiales</taxon>
        <taxon>Candidatus Ichthyocystis</taxon>
    </lineage>
</organism>
<gene>
    <name evidence="2" type="ORF">Ark11_1556</name>
</gene>
<keyword evidence="3" id="KW-1185">Reference proteome</keyword>
<evidence type="ECO:0000256" key="1">
    <source>
        <dbReference type="SAM" id="Phobius"/>
    </source>
</evidence>
<evidence type="ECO:0000313" key="2">
    <source>
        <dbReference type="EMBL" id="CUT18351.1"/>
    </source>
</evidence>
<feature type="non-terminal residue" evidence="2">
    <location>
        <position position="1"/>
    </location>
</feature>
<reference evidence="3" key="1">
    <citation type="submission" date="2015-11" db="EMBL/GenBank/DDBJ databases">
        <authorList>
            <person name="Seth-Smith H.M.B."/>
        </authorList>
    </citation>
    <scope>NUCLEOTIDE SEQUENCE [LARGE SCALE GENOMIC DNA]</scope>
    <source>
        <strain evidence="3">2013Ark11</strain>
    </source>
</reference>
<keyword evidence="1" id="KW-0812">Transmembrane</keyword>
<feature type="transmembrane region" description="Helical" evidence="1">
    <location>
        <begin position="193"/>
        <end position="215"/>
    </location>
</feature>
<name>A0A0S4M5J2_9BURK</name>